<keyword evidence="3" id="KW-1185">Reference proteome</keyword>
<evidence type="ECO:0000313" key="2">
    <source>
        <dbReference type="EMBL" id="SNY99690.1"/>
    </source>
</evidence>
<dbReference type="RefSeq" id="WP_133067230.1">
    <property type="nucleotide sequence ID" value="NZ_OBEH01000002.1"/>
</dbReference>
<dbReference type="Pfam" id="PF20041">
    <property type="entry name" value="DUF6443"/>
    <property type="match status" value="1"/>
</dbReference>
<sequence length="1260" mass="140948">MLNKIITLIITVLVCTSGLAQIEVDRVEEDYVTNVQTPIIIDAARSVTIKPDSHLKSGSNVSIHIDEDAYIPPTFTTGNYVFSRNYQTELTDPDQISSLTDVIEKITYYDGLGRASQDIEVKYTPYRYDLIKPFEYDDIGRQAKEFLPYKALGDNALYRSDALTAVNTFYLSEYGGDLNSGNPNPFSEKEFEDALLGRTSKQASPGYDWRLGGGNEIEFDYKLNSSSDGVRYFEVTFTNGNTESPQLVESGSYASNQLTREVIKDENHSGSAKNHTKEEFKDKRGRVVLKRTYADTGGNTQVRHDTYYVYDDYDNLTFVIPPEASKNTTISATILNNICYQYKYDFKNRLIEKKIPGKGGANNDWETIVYNVNDQPILTQDPNLKTTDSWLFTKYDAYGRIAYTGRMVRDASRATLQGEANNASETFVRRKANYQVDGENVGYYNTAYPTSNITEIYTINYYDNYTGFDMEGLSVPSTVFGISTNVNATGLPTCTKVRILDWPQNLYTWVTTVIGYDEKGRVIYEVQETPYAYDSTITNIKESRLDFTGRTLEAKTTHKRVGSGDIVTTDIFEYDHMGRLLTQTQTLGGQTEVLVSNVYDELGNVKQKKLGNTESSPLQTVDYKYNIRGWLKEINNVNSLGNDLFAYKLNFNSPEVSSLGANALYNGNIAETLWRSKNDDVKRAYGFTYDAMNRIKTAAFTDNMAANTGEYATSYSYDLNGNIQRLVRNGWQNSSDYVNMDNLVYNYENNNPNKLVKVQDNGNDNYGFKDLANTATEYLYDANGNLTDDANKEITNISYNHLNLPVGITLTINGQTSYISYLYDASGAKLTKTVLDRTVTPNVTTTTLYAGNHVYQNGSLKFINHAFGYLEPATGGTFNHAYHLKDYTESVRMSFMDTNGNGSIDPQTEIVQENNFYPFGKLQKGYNSILNGSEYTIRSYQAQELHNELGLELTEFKYRFYDATMARFWNIDPKAEDYTYNATYTFSENKLGMGIELEGAEVYDFGLSWLIVRRGQEVADLFNGGLTKMWEASTNDKVVNSISASKNPSFDTERARIERATKLYTGMGEVAKATSDASHFALEVAGASQIPIVAEAADGVNAVWYYYDGDYANATLSGISLIPLGIGDGIGKGGKGLLLLGKAHKLDSYTSELLESTYNMFRDGFGLGISGVGKSNTIIKAMYETVDSGGKILFDLGDVSLDAAKKGFDGKSFDEIMESGNVTEWELSKILRNPDLLNNTMFHLDGVEKTATEIGVQVIE</sequence>
<feature type="domain" description="DUF6443" evidence="1">
    <location>
        <begin position="84"/>
        <end position="222"/>
    </location>
</feature>
<protein>
    <recommendedName>
        <fullName evidence="1">DUF6443 domain-containing protein</fullName>
    </recommendedName>
</protein>
<evidence type="ECO:0000259" key="1">
    <source>
        <dbReference type="Pfam" id="PF20041"/>
    </source>
</evidence>
<organism evidence="2 3">
    <name type="scientific">Flagellimonas pacifica</name>
    <dbReference type="NCBI Taxonomy" id="1247520"/>
    <lineage>
        <taxon>Bacteria</taxon>
        <taxon>Pseudomonadati</taxon>
        <taxon>Bacteroidota</taxon>
        <taxon>Flavobacteriia</taxon>
        <taxon>Flavobacteriales</taxon>
        <taxon>Flavobacteriaceae</taxon>
        <taxon>Flagellimonas</taxon>
    </lineage>
</organism>
<evidence type="ECO:0000313" key="3">
    <source>
        <dbReference type="Proteomes" id="UP000219048"/>
    </source>
</evidence>
<dbReference type="AlphaFoldDB" id="A0A285MR92"/>
<dbReference type="Gene3D" id="2.180.10.10">
    <property type="entry name" value="RHS repeat-associated core"/>
    <property type="match status" value="1"/>
</dbReference>
<name>A0A285MR92_9FLAO</name>
<accession>A0A285MR92</accession>
<dbReference type="CDD" id="cd20745">
    <property type="entry name" value="FIX_RhsA_AHH_HNH-like"/>
    <property type="match status" value="1"/>
</dbReference>
<reference evidence="3" key="1">
    <citation type="submission" date="2017-09" db="EMBL/GenBank/DDBJ databases">
        <authorList>
            <person name="Varghese N."/>
            <person name="Submissions S."/>
        </authorList>
    </citation>
    <scope>NUCLEOTIDE SEQUENCE [LARGE SCALE GENOMIC DNA]</scope>
    <source>
        <strain evidence="3">DSM 25885</strain>
    </source>
</reference>
<proteinExistence type="predicted"/>
<dbReference type="InterPro" id="IPR045619">
    <property type="entry name" value="DUF6443"/>
</dbReference>
<dbReference type="EMBL" id="OBEH01000002">
    <property type="protein sequence ID" value="SNY99690.1"/>
    <property type="molecule type" value="Genomic_DNA"/>
</dbReference>
<dbReference type="Proteomes" id="UP000219048">
    <property type="component" value="Unassembled WGS sequence"/>
</dbReference>
<gene>
    <name evidence="2" type="ORF">SAMN06265377_1501</name>
</gene>
<dbReference type="OrthoDB" id="2972467at2"/>